<dbReference type="Proteomes" id="UP000067625">
    <property type="component" value="Chromosome"/>
</dbReference>
<sequence>MNLTVRHLSAGLLSVCISGVFLAGCFGKSPEENVKGSLENVVKIEENFKNEQKPLKDLETNEHKLFEEMMRLSMDDFEKIVSLSQDALKNVDEREKRMKSERESILKAKEEFDSAKESASKIRDEKIKEKAELAGAYMEKRYGAYENLYKEYLNAASLDKQLYTLTQDKNATIEDLEKQIDKINKSYEDVIKESEMFNQYTDQYNEAKKEFYQTAGFKEEKKEG</sequence>
<dbReference type="Pfam" id="PF10368">
    <property type="entry name" value="YkyA"/>
    <property type="match status" value="1"/>
</dbReference>
<accession>A0A0M4FI76</accession>
<feature type="coiled-coil region" evidence="1">
    <location>
        <begin position="91"/>
        <end position="125"/>
    </location>
</feature>
<evidence type="ECO:0000256" key="2">
    <source>
        <dbReference type="SAM" id="SignalP"/>
    </source>
</evidence>
<dbReference type="OrthoDB" id="2576511at2"/>
<dbReference type="Gene3D" id="1.20.120.570">
    <property type="entry name" value="YkyA-like"/>
    <property type="match status" value="1"/>
</dbReference>
<dbReference type="InterPro" id="IPR036785">
    <property type="entry name" value="YkyA-like_sf"/>
</dbReference>
<reference evidence="3 4" key="2">
    <citation type="journal article" date="2016" name="Int. J. Syst. Evol. Microbiol.">
        <title>Bacillus gobiensis sp. nov., isolated from a soil sample.</title>
        <authorList>
            <person name="Liu B."/>
            <person name="Liu G.H."/>
            <person name="Cetin S."/>
            <person name="Schumann P."/>
            <person name="Pan Z.Z."/>
            <person name="Chen Q.Q."/>
        </authorList>
    </citation>
    <scope>NUCLEOTIDE SEQUENCE [LARGE SCALE GENOMIC DNA]</scope>
    <source>
        <strain evidence="3 4">FJAT-4402</strain>
    </source>
</reference>
<dbReference type="AlphaFoldDB" id="A0A0M4FI76"/>
<keyword evidence="4" id="KW-1185">Reference proteome</keyword>
<protein>
    <recommendedName>
        <fullName evidence="5">Cell-wall binding lipoprotein</fullName>
    </recommendedName>
</protein>
<keyword evidence="1" id="KW-0175">Coiled coil</keyword>
<feature type="signal peptide" evidence="2">
    <location>
        <begin position="1"/>
        <end position="23"/>
    </location>
</feature>
<feature type="chain" id="PRO_5039586004" description="Cell-wall binding lipoprotein" evidence="2">
    <location>
        <begin position="24"/>
        <end position="224"/>
    </location>
</feature>
<feature type="coiled-coil region" evidence="1">
    <location>
        <begin position="166"/>
        <end position="193"/>
    </location>
</feature>
<dbReference type="InterPro" id="IPR019454">
    <property type="entry name" value="Lipoprot_YkyA-like"/>
</dbReference>
<dbReference type="RefSeq" id="WP_053602666.1">
    <property type="nucleotide sequence ID" value="NZ_CP012600.1"/>
</dbReference>
<evidence type="ECO:0008006" key="5">
    <source>
        <dbReference type="Google" id="ProtNLM"/>
    </source>
</evidence>
<gene>
    <name evidence="3" type="ORF">AM592_04440</name>
</gene>
<dbReference type="PROSITE" id="PS51257">
    <property type="entry name" value="PROKAR_LIPOPROTEIN"/>
    <property type="match status" value="1"/>
</dbReference>
<dbReference type="SUPFAM" id="SSF140423">
    <property type="entry name" value="MW0975(SA0943)-like"/>
    <property type="match status" value="1"/>
</dbReference>
<keyword evidence="2" id="KW-0732">Signal</keyword>
<organism evidence="3 4">
    <name type="scientific">Bacillus gobiensis</name>
    <dbReference type="NCBI Taxonomy" id="1441095"/>
    <lineage>
        <taxon>Bacteria</taxon>
        <taxon>Bacillati</taxon>
        <taxon>Bacillota</taxon>
        <taxon>Bacilli</taxon>
        <taxon>Bacillales</taxon>
        <taxon>Bacillaceae</taxon>
        <taxon>Bacillus</taxon>
    </lineage>
</organism>
<evidence type="ECO:0000313" key="3">
    <source>
        <dbReference type="EMBL" id="ALC80917.1"/>
    </source>
</evidence>
<dbReference type="STRING" id="1441095.AM592_04440"/>
<dbReference type="EMBL" id="CP012600">
    <property type="protein sequence ID" value="ALC80917.1"/>
    <property type="molecule type" value="Genomic_DNA"/>
</dbReference>
<proteinExistence type="predicted"/>
<dbReference type="PATRIC" id="fig|1441095.3.peg.977"/>
<evidence type="ECO:0000313" key="4">
    <source>
        <dbReference type="Proteomes" id="UP000067625"/>
    </source>
</evidence>
<reference evidence="4" key="1">
    <citation type="submission" date="2015-08" db="EMBL/GenBank/DDBJ databases">
        <title>Genome sequencing project for genomic taxonomy and phylogenomics of Bacillus-like bacteria.</title>
        <authorList>
            <person name="Liu B."/>
            <person name="Wang J."/>
            <person name="Zhu Y."/>
            <person name="Liu G."/>
            <person name="Chen Q."/>
            <person name="Chen Z."/>
            <person name="Lan J."/>
            <person name="Che J."/>
            <person name="Ge C."/>
            <person name="Shi H."/>
            <person name="Pan Z."/>
            <person name="Liu X."/>
        </authorList>
    </citation>
    <scope>NUCLEOTIDE SEQUENCE [LARGE SCALE GENOMIC DNA]</scope>
    <source>
        <strain evidence="4">FJAT-4402</strain>
    </source>
</reference>
<evidence type="ECO:0000256" key="1">
    <source>
        <dbReference type="SAM" id="Coils"/>
    </source>
</evidence>
<name>A0A0M4FI76_9BACI</name>